<dbReference type="EMBL" id="WNZZ01000001">
    <property type="protein sequence ID" value="MUG21212.1"/>
    <property type="molecule type" value="Genomic_DNA"/>
</dbReference>
<dbReference type="HOGENOM" id="CLU_2863559_0_0_9"/>
<dbReference type="EMBL" id="JMQA01000047">
    <property type="protein sequence ID" value="KFM94545.1"/>
    <property type="molecule type" value="Genomic_DNA"/>
</dbReference>
<name>A0A090YR24_PAEMA</name>
<evidence type="ECO:0000313" key="3">
    <source>
        <dbReference type="EMBL" id="MUG21212.1"/>
    </source>
</evidence>
<protein>
    <submittedName>
        <fullName evidence="2">Uncharacterized protein</fullName>
    </submittedName>
</protein>
<keyword evidence="1" id="KW-1133">Transmembrane helix</keyword>
<dbReference type="GeneID" id="77010838"/>
<accession>A0A090YR24</accession>
<dbReference type="Proteomes" id="UP000029278">
    <property type="component" value="Unassembled WGS sequence"/>
</dbReference>
<evidence type="ECO:0000313" key="4">
    <source>
        <dbReference type="Proteomes" id="UP000029278"/>
    </source>
</evidence>
<evidence type="ECO:0000313" key="2">
    <source>
        <dbReference type="EMBL" id="KFM94545.1"/>
    </source>
</evidence>
<dbReference type="STRING" id="44252.DJ90_1475"/>
<feature type="transmembrane region" description="Helical" evidence="1">
    <location>
        <begin position="7"/>
        <end position="27"/>
    </location>
</feature>
<keyword evidence="4" id="KW-1185">Reference proteome</keyword>
<keyword evidence="1" id="KW-0472">Membrane</keyword>
<proteinExistence type="predicted"/>
<reference evidence="2 4" key="1">
    <citation type="submission" date="2014-04" db="EMBL/GenBank/DDBJ databases">
        <authorList>
            <person name="Bishop-Lilly K.A."/>
            <person name="Broomall S.M."/>
            <person name="Chain P.S."/>
            <person name="Chertkov O."/>
            <person name="Coyne S.R."/>
            <person name="Daligault H.E."/>
            <person name="Davenport K.W."/>
            <person name="Erkkila T."/>
            <person name="Frey K.G."/>
            <person name="Gibbons H.S."/>
            <person name="Gu W."/>
            <person name="Jaissle J."/>
            <person name="Johnson S.L."/>
            <person name="Koroleva G.I."/>
            <person name="Ladner J.T."/>
            <person name="Lo C.-C."/>
            <person name="Minogue T.D."/>
            <person name="Munk C."/>
            <person name="Palacios G.F."/>
            <person name="Redden C.L."/>
            <person name="Rosenzweig C.N."/>
            <person name="Scholz M.B."/>
            <person name="Teshima H."/>
            <person name="Xu Y."/>
        </authorList>
    </citation>
    <scope>NUCLEOTIDE SEQUENCE [LARGE SCALE GENOMIC DNA]</scope>
    <source>
        <strain evidence="2 4">8244</strain>
    </source>
</reference>
<dbReference type="Proteomes" id="UP000442469">
    <property type="component" value="Unassembled WGS sequence"/>
</dbReference>
<sequence>MKKRIIYLLAAIFALIVLFSIFIYPSFYKYMYIETDNGKFPVRINVITQNAEILTLDGWLDIVN</sequence>
<comment type="caution">
    <text evidence="2">The sequence shown here is derived from an EMBL/GenBank/DDBJ whole genome shotgun (WGS) entry which is preliminary data.</text>
</comment>
<gene>
    <name evidence="2" type="ORF">DJ90_1475</name>
    <name evidence="3" type="ORF">GNQ08_02030</name>
</gene>
<dbReference type="OrthoDB" id="2624361at2"/>
<reference evidence="3 5" key="2">
    <citation type="submission" date="2019-11" db="EMBL/GenBank/DDBJ databases">
        <title>Draft genome sequences of five Paenibacillus species of dairy origin.</title>
        <authorList>
            <person name="Olajide A.M."/>
            <person name="Chen S."/>
            <person name="Lapointe G."/>
        </authorList>
    </citation>
    <scope>NUCLEOTIDE SEQUENCE [LARGE SCALE GENOMIC DNA]</scope>
    <source>
        <strain evidence="3 5">3CT49</strain>
    </source>
</reference>
<dbReference type="AlphaFoldDB" id="A0A090YR24"/>
<organism evidence="2 4">
    <name type="scientific">Paenibacillus macerans</name>
    <name type="common">Bacillus macerans</name>
    <dbReference type="NCBI Taxonomy" id="44252"/>
    <lineage>
        <taxon>Bacteria</taxon>
        <taxon>Bacillati</taxon>
        <taxon>Bacillota</taxon>
        <taxon>Bacilli</taxon>
        <taxon>Bacillales</taxon>
        <taxon>Paenibacillaceae</taxon>
        <taxon>Paenibacillus</taxon>
    </lineage>
</organism>
<dbReference type="RefSeq" id="WP_036618907.1">
    <property type="nucleotide sequence ID" value="NZ_BGML01000004.1"/>
</dbReference>
<evidence type="ECO:0000313" key="5">
    <source>
        <dbReference type="Proteomes" id="UP000442469"/>
    </source>
</evidence>
<evidence type="ECO:0000256" key="1">
    <source>
        <dbReference type="SAM" id="Phobius"/>
    </source>
</evidence>
<keyword evidence="1" id="KW-0812">Transmembrane</keyword>